<feature type="transmembrane region" description="Helical" evidence="14">
    <location>
        <begin position="33"/>
        <end position="55"/>
    </location>
</feature>
<keyword evidence="7 14" id="KW-0915">Sodium</keyword>
<dbReference type="OrthoDB" id="9815830at2"/>
<evidence type="ECO:0000313" key="15">
    <source>
        <dbReference type="EMBL" id="ATO44721.1"/>
    </source>
</evidence>
<dbReference type="PANTHER" id="PTHR28259">
    <property type="entry name" value="FLUORIDE EXPORT PROTEIN 1-RELATED"/>
    <property type="match status" value="1"/>
</dbReference>
<dbReference type="GO" id="GO:0046872">
    <property type="term" value="F:metal ion binding"/>
    <property type="evidence" value="ECO:0007669"/>
    <property type="project" value="UniProtKB-KW"/>
</dbReference>
<evidence type="ECO:0000256" key="13">
    <source>
        <dbReference type="ARBA" id="ARBA00049940"/>
    </source>
</evidence>
<dbReference type="GO" id="GO:0140114">
    <property type="term" value="P:cellular detoxification of fluoride"/>
    <property type="evidence" value="ECO:0007669"/>
    <property type="project" value="UniProtKB-UniRule"/>
</dbReference>
<evidence type="ECO:0000256" key="5">
    <source>
        <dbReference type="ARBA" id="ARBA00022723"/>
    </source>
</evidence>
<keyword evidence="16" id="KW-1185">Reference proteome</keyword>
<feature type="transmembrane region" description="Helical" evidence="14">
    <location>
        <begin position="61"/>
        <end position="81"/>
    </location>
</feature>
<dbReference type="EMBL" id="CP017697">
    <property type="protein sequence ID" value="ATO44721.1"/>
    <property type="molecule type" value="Genomic_DNA"/>
</dbReference>
<dbReference type="Pfam" id="PF02537">
    <property type="entry name" value="CRCB"/>
    <property type="match status" value="1"/>
</dbReference>
<evidence type="ECO:0000256" key="2">
    <source>
        <dbReference type="ARBA" id="ARBA00022448"/>
    </source>
</evidence>
<feature type="binding site" evidence="14">
    <location>
        <position position="74"/>
    </location>
    <ligand>
        <name>Na(+)</name>
        <dbReference type="ChEBI" id="CHEBI:29101"/>
        <note>structural</note>
    </ligand>
</feature>
<dbReference type="AlphaFoldDB" id="A0A2D1KRL0"/>
<evidence type="ECO:0000256" key="7">
    <source>
        <dbReference type="ARBA" id="ARBA00023053"/>
    </source>
</evidence>
<accession>A0A2D1KRL0</accession>
<evidence type="ECO:0000256" key="14">
    <source>
        <dbReference type="HAMAP-Rule" id="MF_00454"/>
    </source>
</evidence>
<dbReference type="Proteomes" id="UP000223559">
    <property type="component" value="Chromosome"/>
</dbReference>
<evidence type="ECO:0000256" key="8">
    <source>
        <dbReference type="ARBA" id="ARBA00023065"/>
    </source>
</evidence>
<evidence type="ECO:0000256" key="12">
    <source>
        <dbReference type="ARBA" id="ARBA00035585"/>
    </source>
</evidence>
<dbReference type="PANTHER" id="PTHR28259:SF16">
    <property type="entry name" value="FLUORIDE-SPECIFIC ION CHANNEL FLUC 2"/>
    <property type="match status" value="1"/>
</dbReference>
<keyword evidence="4 14" id="KW-0812">Transmembrane</keyword>
<proteinExistence type="inferred from homology"/>
<evidence type="ECO:0000256" key="1">
    <source>
        <dbReference type="ARBA" id="ARBA00004651"/>
    </source>
</evidence>
<dbReference type="InterPro" id="IPR003691">
    <property type="entry name" value="FluC"/>
</dbReference>
<comment type="similarity">
    <text evidence="11 14">Belongs to the fluoride channel Fluc/FEX (TC 1.A.43) family.</text>
</comment>
<dbReference type="GO" id="GO:0062054">
    <property type="term" value="F:fluoride channel activity"/>
    <property type="evidence" value="ECO:0007669"/>
    <property type="project" value="UniProtKB-UniRule"/>
</dbReference>
<keyword evidence="5 14" id="KW-0479">Metal-binding</keyword>
<evidence type="ECO:0000256" key="10">
    <source>
        <dbReference type="ARBA" id="ARBA00023303"/>
    </source>
</evidence>
<comment type="catalytic activity">
    <reaction evidence="12">
        <text>fluoride(in) = fluoride(out)</text>
        <dbReference type="Rhea" id="RHEA:76159"/>
        <dbReference type="ChEBI" id="CHEBI:17051"/>
    </reaction>
    <physiologicalReaction direction="left-to-right" evidence="12">
        <dbReference type="Rhea" id="RHEA:76160"/>
    </physiologicalReaction>
</comment>
<evidence type="ECO:0000256" key="4">
    <source>
        <dbReference type="ARBA" id="ARBA00022692"/>
    </source>
</evidence>
<protein>
    <recommendedName>
        <fullName evidence="14">Fluoride-specific ion channel FluC</fullName>
    </recommendedName>
</protein>
<organism evidence="15 16">
    <name type="scientific">Loigolactobacillus coryniformis subsp. torquens DSM 20004 = KCTC 3535</name>
    <dbReference type="NCBI Taxonomy" id="1423822"/>
    <lineage>
        <taxon>Bacteria</taxon>
        <taxon>Bacillati</taxon>
        <taxon>Bacillota</taxon>
        <taxon>Bacilli</taxon>
        <taxon>Lactobacillales</taxon>
        <taxon>Lactobacillaceae</taxon>
        <taxon>Loigolactobacillus</taxon>
    </lineage>
</organism>
<dbReference type="NCBIfam" id="TIGR00494">
    <property type="entry name" value="crcB"/>
    <property type="match status" value="1"/>
</dbReference>
<keyword evidence="6 14" id="KW-1133">Transmembrane helix</keyword>
<keyword evidence="2 14" id="KW-0813">Transport</keyword>
<keyword evidence="9 14" id="KW-0472">Membrane</keyword>
<evidence type="ECO:0000256" key="3">
    <source>
        <dbReference type="ARBA" id="ARBA00022475"/>
    </source>
</evidence>
<evidence type="ECO:0000256" key="6">
    <source>
        <dbReference type="ARBA" id="ARBA00022989"/>
    </source>
</evidence>
<keyword evidence="3 14" id="KW-1003">Cell membrane</keyword>
<evidence type="ECO:0000256" key="9">
    <source>
        <dbReference type="ARBA" id="ARBA00023136"/>
    </source>
</evidence>
<gene>
    <name evidence="14" type="primary">fluC</name>
    <name evidence="14" type="synonym">crcB</name>
    <name evidence="15" type="ORF">LC20004_12755</name>
</gene>
<evidence type="ECO:0000256" key="11">
    <source>
        <dbReference type="ARBA" id="ARBA00035120"/>
    </source>
</evidence>
<dbReference type="KEGG" id="lcy:LC20004_12755"/>
<reference evidence="15 16" key="1">
    <citation type="submission" date="2016-10" db="EMBL/GenBank/DDBJ databases">
        <title>The whole genome sequencing and assembly of L. cotyniformis subsp. torquens DSM 20004 strain.</title>
        <authorList>
            <person name="Park M.-K."/>
            <person name="Lee Y.-J."/>
            <person name="Yi H."/>
            <person name="Bahn Y.-S."/>
            <person name="Kim J.F."/>
            <person name="Lee D.-W."/>
        </authorList>
    </citation>
    <scope>NUCLEOTIDE SEQUENCE [LARGE SCALE GENOMIC DNA]</scope>
    <source>
        <strain evidence="15 16">DSM 20004</strain>
    </source>
</reference>
<feature type="transmembrane region" description="Helical" evidence="14">
    <location>
        <begin position="93"/>
        <end position="116"/>
    </location>
</feature>
<dbReference type="RefSeq" id="WP_010014249.1">
    <property type="nucleotide sequence ID" value="NZ_AEOS01000280.1"/>
</dbReference>
<evidence type="ECO:0000313" key="16">
    <source>
        <dbReference type="Proteomes" id="UP000223559"/>
    </source>
</evidence>
<keyword evidence="10 14" id="KW-0407">Ion channel</keyword>
<dbReference type="GO" id="GO:0005886">
    <property type="term" value="C:plasma membrane"/>
    <property type="evidence" value="ECO:0007669"/>
    <property type="project" value="UniProtKB-SubCell"/>
</dbReference>
<name>A0A2D1KRL0_9LACO</name>
<sequence length="120" mass="12689">MTPYLLVGGGAAVGAIARYDMTKLIKRYALGRFPVATLIINLLAALILGILASHFGTGVDSYLLLGTGFCGGLSTFSTMSYETLILLQEKYNVLALLYLVLSLVAGLICVALGLIIGRTF</sequence>
<comment type="function">
    <text evidence="13 14">Fluoride-specific ion channel. Important for reducing fluoride concentration in the cell, thus reducing its toxicity.</text>
</comment>
<feature type="binding site" evidence="14">
    <location>
        <position position="71"/>
    </location>
    <ligand>
        <name>Na(+)</name>
        <dbReference type="ChEBI" id="CHEBI:29101"/>
        <note>structural</note>
    </ligand>
</feature>
<dbReference type="HAMAP" id="MF_00454">
    <property type="entry name" value="FluC"/>
    <property type="match status" value="1"/>
</dbReference>
<comment type="activity regulation">
    <text evidence="14">Na(+) is not transported, but it plays an essential structural role and its presence is essential for fluoride channel function.</text>
</comment>
<comment type="subcellular location">
    <subcellularLocation>
        <location evidence="1 14">Cell membrane</location>
        <topology evidence="1 14">Multi-pass membrane protein</topology>
    </subcellularLocation>
</comment>
<keyword evidence="8 14" id="KW-0406">Ion transport</keyword>